<dbReference type="GeneID" id="110342292"/>
<feature type="region of interest" description="Disordered" evidence="1">
    <location>
        <begin position="111"/>
        <end position="190"/>
    </location>
</feature>
<feature type="compositionally biased region" description="Low complexity" evidence="1">
    <location>
        <begin position="373"/>
        <end position="383"/>
    </location>
</feature>
<organism evidence="2 3">
    <name type="scientific">Mesocricetus auratus</name>
    <name type="common">Golden hamster</name>
    <dbReference type="NCBI Taxonomy" id="10036"/>
    <lineage>
        <taxon>Eukaryota</taxon>
        <taxon>Metazoa</taxon>
        <taxon>Chordata</taxon>
        <taxon>Craniata</taxon>
        <taxon>Vertebrata</taxon>
        <taxon>Euteleostomi</taxon>
        <taxon>Mammalia</taxon>
        <taxon>Eutheria</taxon>
        <taxon>Euarchontoglires</taxon>
        <taxon>Glires</taxon>
        <taxon>Rodentia</taxon>
        <taxon>Myomorpha</taxon>
        <taxon>Muroidea</taxon>
        <taxon>Cricetidae</taxon>
        <taxon>Cricetinae</taxon>
        <taxon>Mesocricetus</taxon>
    </lineage>
</organism>
<reference evidence="3 4" key="1">
    <citation type="submission" date="2025-05" db="UniProtKB">
        <authorList>
            <consortium name="RefSeq"/>
        </authorList>
    </citation>
    <scope>IDENTIFICATION</scope>
    <source>
        <tissue evidence="3 4">Liver</tissue>
    </source>
</reference>
<dbReference type="RefSeq" id="XP_040607066.1">
    <property type="nucleotide sequence ID" value="XM_040751132.1"/>
</dbReference>
<feature type="compositionally biased region" description="Basic residues" evidence="1">
    <location>
        <begin position="135"/>
        <end position="152"/>
    </location>
</feature>
<dbReference type="Proteomes" id="UP000886700">
    <property type="component" value="Unplaced"/>
</dbReference>
<gene>
    <name evidence="3 4" type="primary">Ccdc116</name>
</gene>
<dbReference type="Pfam" id="PF15774">
    <property type="entry name" value="DUF4702"/>
    <property type="match status" value="1"/>
</dbReference>
<evidence type="ECO:0000313" key="3">
    <source>
        <dbReference type="RefSeq" id="XP_040607066.1"/>
    </source>
</evidence>
<evidence type="ECO:0000313" key="4">
    <source>
        <dbReference type="RefSeq" id="XP_040607067.1"/>
    </source>
</evidence>
<feature type="region of interest" description="Disordered" evidence="1">
    <location>
        <begin position="48"/>
        <end position="81"/>
    </location>
</feature>
<feature type="compositionally biased region" description="Low complexity" evidence="1">
    <location>
        <begin position="165"/>
        <end position="178"/>
    </location>
</feature>
<feature type="region of interest" description="Disordered" evidence="1">
    <location>
        <begin position="348"/>
        <end position="421"/>
    </location>
</feature>
<feature type="compositionally biased region" description="Polar residues" evidence="1">
    <location>
        <begin position="525"/>
        <end position="538"/>
    </location>
</feature>
<dbReference type="PANTHER" id="PTHR36861:SF1">
    <property type="entry name" value="COILED-COIL DOMAIN-CONTAINING PROTEIN 116"/>
    <property type="match status" value="1"/>
</dbReference>
<dbReference type="RefSeq" id="XP_040607067.1">
    <property type="nucleotide sequence ID" value="XM_040751133.1"/>
</dbReference>
<dbReference type="PANTHER" id="PTHR36861">
    <property type="entry name" value="COILED-COIL DOMAIN-CONTAINING PROTEIN 116"/>
    <property type="match status" value="1"/>
</dbReference>
<feature type="compositionally biased region" description="Polar residues" evidence="1">
    <location>
        <begin position="545"/>
        <end position="563"/>
    </location>
</feature>
<keyword evidence="2" id="KW-1185">Reference proteome</keyword>
<feature type="compositionally biased region" description="Acidic residues" evidence="1">
    <location>
        <begin position="617"/>
        <end position="665"/>
    </location>
</feature>
<sequence length="707" mass="79741">MARYQHHHHQHHHHHHHHHHSGYLADDEGGHSAYMAPMQLPKKHLLSERGPTYKSGHVPHLPSMNRYSEHQSQQQNPKRPQAFGSFLDFLTEGQVLDSLQTVVEKATEHLAASKTERGMPLVDVQDPLEEPSGRQRARARRNVSRVHRHRPRPTLCAGPPNNYPSCSSSMSDSHSQDSAPGGRGIGSLPPMRDKLLLEKNLKRLLRLENKGKGLNQSCSRRDSLLWDSLGSQTSSQWTREQPLSWFSGLLGSSSVTPEASELGLGEQEMIFLKEELNKEIKSLLNQPASFNLPAYCSLRDPHRTLDFLAERHLFPALQRVVCQAVDKLSHACRHDGFPLFPVASEPTPVLPGDSDLLQKASIPTSRDGEEPYDSPTKASSPKTSPRKSKDRRDSPSMSNAQMATRFRLKSPSTKFPKKKPLPSISTVSSLSHISNPWLEELTNFLIEQAVSLLICKYKFEESLNKQLGFISFPITEVLMDIFLGFKKVKGTHIRLSSDVNWTCLLRKLEEAELARQAIRHASRPGVSQPSASRVGTSLHSRESHSVQPERTGNTNQDQSTESRFSLRPELPIRQLLSPRGPGMGQEQMPRRSSEHKLSALSDAGMGSISFKSKEIVNIEEGEGSEEEEEDEEDEEEEDEYEYEYEEEEEEEDEEEGQKEEEEEEDRGSGKDEIKDLSEDELAPSSLPEPELEDLINEFTLMSPHRSP</sequence>
<evidence type="ECO:0000313" key="2">
    <source>
        <dbReference type="Proteomes" id="UP000886700"/>
    </source>
</evidence>
<dbReference type="InterPro" id="IPR031532">
    <property type="entry name" value="DUF4702"/>
</dbReference>
<feature type="compositionally biased region" description="Basic residues" evidence="1">
    <location>
        <begin position="1"/>
        <end position="21"/>
    </location>
</feature>
<accession>A0ABM2XWL7</accession>
<feature type="compositionally biased region" description="Basic and acidic residues" evidence="1">
    <location>
        <begin position="588"/>
        <end position="597"/>
    </location>
</feature>
<feature type="region of interest" description="Disordered" evidence="1">
    <location>
        <begin position="1"/>
        <end position="30"/>
    </location>
</feature>
<feature type="region of interest" description="Disordered" evidence="1">
    <location>
        <begin position="519"/>
        <end position="707"/>
    </location>
</feature>
<evidence type="ECO:0000256" key="1">
    <source>
        <dbReference type="SAM" id="MobiDB-lite"/>
    </source>
</evidence>
<protein>
    <submittedName>
        <fullName evidence="3 4">Coiled-coil domain-containing protein 116</fullName>
    </submittedName>
</protein>
<proteinExistence type="predicted"/>
<feature type="compositionally biased region" description="Basic and acidic residues" evidence="1">
    <location>
        <begin position="666"/>
        <end position="676"/>
    </location>
</feature>
<name>A0ABM2XWL7_MESAU</name>